<feature type="compositionally biased region" description="Polar residues" evidence="1">
    <location>
        <begin position="32"/>
        <end position="43"/>
    </location>
</feature>
<feature type="region of interest" description="Disordered" evidence="1">
    <location>
        <begin position="32"/>
        <end position="95"/>
    </location>
</feature>
<name>A0A2H5QVE0_CITUN</name>
<keyword evidence="3" id="KW-1185">Reference proteome</keyword>
<accession>A0A2H5QVE0</accession>
<protein>
    <submittedName>
        <fullName evidence="2">Uncharacterized protein</fullName>
    </submittedName>
</protein>
<comment type="caution">
    <text evidence="2">The sequence shown here is derived from an EMBL/GenBank/DDBJ whole genome shotgun (WGS) entry which is preliminary data.</text>
</comment>
<proteinExistence type="predicted"/>
<evidence type="ECO:0000313" key="2">
    <source>
        <dbReference type="EMBL" id="GAY68587.1"/>
    </source>
</evidence>
<dbReference type="AlphaFoldDB" id="A0A2H5QVE0"/>
<reference evidence="2 3" key="1">
    <citation type="journal article" date="2017" name="Front. Genet.">
        <title>Draft sequencing of the heterozygous diploid genome of Satsuma (Citrus unshiu Marc.) using a hybrid assembly approach.</title>
        <authorList>
            <person name="Shimizu T."/>
            <person name="Tanizawa Y."/>
            <person name="Mochizuki T."/>
            <person name="Nagasaki H."/>
            <person name="Yoshioka T."/>
            <person name="Toyoda A."/>
            <person name="Fujiyama A."/>
            <person name="Kaminuma E."/>
            <person name="Nakamura Y."/>
        </authorList>
    </citation>
    <scope>NUCLEOTIDE SEQUENCE [LARGE SCALE GENOMIC DNA]</scope>
    <source>
        <strain evidence="3">cv. Miyagawa wase</strain>
    </source>
</reference>
<evidence type="ECO:0000313" key="3">
    <source>
        <dbReference type="Proteomes" id="UP000236630"/>
    </source>
</evidence>
<feature type="compositionally biased region" description="Polar residues" evidence="1">
    <location>
        <begin position="56"/>
        <end position="72"/>
    </location>
</feature>
<dbReference type="EMBL" id="BDQV01000924">
    <property type="protein sequence ID" value="GAY68587.1"/>
    <property type="molecule type" value="Genomic_DNA"/>
</dbReference>
<organism evidence="2 3">
    <name type="scientific">Citrus unshiu</name>
    <name type="common">Satsuma mandarin</name>
    <name type="synonym">Citrus nobilis var. unshiu</name>
    <dbReference type="NCBI Taxonomy" id="55188"/>
    <lineage>
        <taxon>Eukaryota</taxon>
        <taxon>Viridiplantae</taxon>
        <taxon>Streptophyta</taxon>
        <taxon>Embryophyta</taxon>
        <taxon>Tracheophyta</taxon>
        <taxon>Spermatophyta</taxon>
        <taxon>Magnoliopsida</taxon>
        <taxon>eudicotyledons</taxon>
        <taxon>Gunneridae</taxon>
        <taxon>Pentapetalae</taxon>
        <taxon>rosids</taxon>
        <taxon>malvids</taxon>
        <taxon>Sapindales</taxon>
        <taxon>Rutaceae</taxon>
        <taxon>Aurantioideae</taxon>
        <taxon>Citrus</taxon>
    </lineage>
</organism>
<gene>
    <name evidence="2" type="ORF">CUMW_265340</name>
</gene>
<dbReference type="Proteomes" id="UP000236630">
    <property type="component" value="Unassembled WGS sequence"/>
</dbReference>
<sequence>MAHARSQCLSIREQSTIDVKLHFIRDEVANSPVKTQRASTRTEALSGDRKPPGTGWQASQVTGQTCQNSWPHNESKTWPGDHSSDFFSKHGQSYP</sequence>
<evidence type="ECO:0000256" key="1">
    <source>
        <dbReference type="SAM" id="MobiDB-lite"/>
    </source>
</evidence>